<dbReference type="PANTHER" id="PTHR37293">
    <property type="entry name" value="PHAGE REPLICATION PROTEIN-RELATED"/>
    <property type="match status" value="1"/>
</dbReference>
<dbReference type="NCBIfam" id="TIGR01446">
    <property type="entry name" value="DnaD_dom"/>
    <property type="match status" value="1"/>
</dbReference>
<evidence type="ECO:0000259" key="3">
    <source>
        <dbReference type="Pfam" id="PF07261"/>
    </source>
</evidence>
<evidence type="ECO:0000313" key="5">
    <source>
        <dbReference type="EMBL" id="SFI16693.1"/>
    </source>
</evidence>
<proteinExistence type="inferred from homology"/>
<comment type="similarity">
    <text evidence="1">Belongs to the DnaB/DnaD family.</text>
</comment>
<keyword evidence="6" id="KW-1185">Reference proteome</keyword>
<dbReference type="Proteomes" id="UP000199686">
    <property type="component" value="Unassembled WGS sequence"/>
</dbReference>
<dbReference type="EMBL" id="FJMZ01000054">
    <property type="protein sequence ID" value="CZR03961.1"/>
    <property type="molecule type" value="Genomic_DNA"/>
</dbReference>
<feature type="region of interest" description="Disordered" evidence="2">
    <location>
        <begin position="139"/>
        <end position="174"/>
    </location>
</feature>
<comment type="caution">
    <text evidence="5">The sequence shown here is derived from an EMBL/GenBank/DDBJ whole genome shotgun (WGS) entry which is preliminary data.</text>
</comment>
<evidence type="ECO:0000313" key="4">
    <source>
        <dbReference type="EMBL" id="CZR03961.1"/>
    </source>
</evidence>
<protein>
    <submittedName>
        <fullName evidence="5">DnaD and phage-associated domain-containing protein</fullName>
    </submittedName>
    <submittedName>
        <fullName evidence="4">Replication initiation and membrane attachment</fullName>
    </submittedName>
</protein>
<evidence type="ECO:0000256" key="1">
    <source>
        <dbReference type="ARBA" id="ARBA00093462"/>
    </source>
</evidence>
<dbReference type="Gene3D" id="1.10.10.630">
    <property type="entry name" value="DnaD domain-like"/>
    <property type="match status" value="1"/>
</dbReference>
<dbReference type="InterPro" id="IPR006343">
    <property type="entry name" value="DnaB/C_C"/>
</dbReference>
<dbReference type="EMBL" id="FOQC01000064">
    <property type="protein sequence ID" value="SFI16693.1"/>
    <property type="molecule type" value="Genomic_DNA"/>
</dbReference>
<evidence type="ECO:0000313" key="6">
    <source>
        <dbReference type="Proteomes" id="UP000195947"/>
    </source>
</evidence>
<dbReference type="AlphaFoldDB" id="A0AB38BLA3"/>
<dbReference type="PANTHER" id="PTHR37293:SF5">
    <property type="entry name" value="DNA REPLICATION PROTEIN"/>
    <property type="match status" value="1"/>
</dbReference>
<organism evidence="5 7">
    <name type="scientific">Trichococcus flocculiformis</name>
    <dbReference type="NCBI Taxonomy" id="82803"/>
    <lineage>
        <taxon>Bacteria</taxon>
        <taxon>Bacillati</taxon>
        <taxon>Bacillota</taxon>
        <taxon>Bacilli</taxon>
        <taxon>Lactobacillales</taxon>
        <taxon>Carnobacteriaceae</taxon>
        <taxon>Trichococcus</taxon>
    </lineage>
</organism>
<accession>A0AB38BLA3</accession>
<dbReference type="RefSeq" id="WP_086990761.1">
    <property type="nucleotide sequence ID" value="NZ_FJMZ01000054.1"/>
</dbReference>
<evidence type="ECO:0000313" key="7">
    <source>
        <dbReference type="Proteomes" id="UP000199686"/>
    </source>
</evidence>
<name>A0AB38BLA3_9LACT</name>
<feature type="compositionally biased region" description="Low complexity" evidence="2">
    <location>
        <begin position="155"/>
        <end position="174"/>
    </location>
</feature>
<dbReference type="Proteomes" id="UP000195947">
    <property type="component" value="Unassembled WGS sequence"/>
</dbReference>
<reference evidence="4 6" key="1">
    <citation type="submission" date="2016-02" db="EMBL/GenBank/DDBJ databases">
        <authorList>
            <person name="Strepis N."/>
        </authorList>
    </citation>
    <scope>NUCLEOTIDE SEQUENCE [LARGE SCALE GENOMIC DNA]</scope>
    <source>
        <strain evidence="4">Trichococcus flocculiformis</strain>
    </source>
</reference>
<dbReference type="InterPro" id="IPR053162">
    <property type="entry name" value="DnaD"/>
</dbReference>
<dbReference type="InterPro" id="IPR034829">
    <property type="entry name" value="DnaD-like_sf"/>
</dbReference>
<dbReference type="SUPFAM" id="SSF158499">
    <property type="entry name" value="DnaD domain-like"/>
    <property type="match status" value="1"/>
</dbReference>
<sequence length="318" mass="37221">MAIYRQIQVSYWQDEFVTELMPEEKYFYLYLMTNDKTSQCGVYRFNKRVVAFDTGWTVEKVEEMLLKFVEYGRIEYNADAHEIFLKNWLKYNKARSPKVATVVDRELKDIKTIEYHNQVIELCIQYGYPIKTEKIPHPYPIDTVPESPDTVPIPNRNNNQNNNQNKNNNQNQNNEVKNSYAEKPAPAAANIFTIYEENFGMLKPLIIDSLEHWEEDIGPDLLIEAMRRASLDNKQFSYAEGIMKRWVKANIKTLADVKAEDVAFNNRKNSNVLRTKKENVPDWAENSAPATETPLDPDEERLINERIARLKTSQKREA</sequence>
<evidence type="ECO:0000256" key="2">
    <source>
        <dbReference type="SAM" id="MobiDB-lite"/>
    </source>
</evidence>
<dbReference type="Pfam" id="PF07261">
    <property type="entry name" value="DnaB_2"/>
    <property type="match status" value="1"/>
</dbReference>
<feature type="domain" description="DnaB/C C-terminal" evidence="3">
    <location>
        <begin position="192"/>
        <end position="260"/>
    </location>
</feature>
<reference evidence="5 7" key="2">
    <citation type="submission" date="2016-10" db="EMBL/GenBank/DDBJ databases">
        <authorList>
            <person name="Varghese N."/>
            <person name="Submissions S."/>
        </authorList>
    </citation>
    <scope>NUCLEOTIDE SEQUENCE [LARGE SCALE GENOMIC DNA]</scope>
    <source>
        <strain evidence="5 7">DSM 2094</strain>
    </source>
</reference>
<gene>
    <name evidence="5" type="ORF">SAMN04488507_106413</name>
    <name evidence="4" type="ORF">TFLO_2881</name>
</gene>
<feature type="region of interest" description="Disordered" evidence="2">
    <location>
        <begin position="278"/>
        <end position="301"/>
    </location>
</feature>